<dbReference type="InParanoid" id="A0A316VI21"/>
<feature type="compositionally biased region" description="Polar residues" evidence="1">
    <location>
        <begin position="295"/>
        <end position="307"/>
    </location>
</feature>
<reference evidence="2 3" key="1">
    <citation type="journal article" date="2018" name="Mol. Biol. Evol.">
        <title>Broad Genomic Sampling Reveals a Smut Pathogenic Ancestry of the Fungal Clade Ustilaginomycotina.</title>
        <authorList>
            <person name="Kijpornyongpan T."/>
            <person name="Mondo S.J."/>
            <person name="Barry K."/>
            <person name="Sandor L."/>
            <person name="Lee J."/>
            <person name="Lipzen A."/>
            <person name="Pangilinan J."/>
            <person name="LaButti K."/>
            <person name="Hainaut M."/>
            <person name="Henrissat B."/>
            <person name="Grigoriev I.V."/>
            <person name="Spatafora J.W."/>
            <person name="Aime M.C."/>
        </authorList>
    </citation>
    <scope>NUCLEOTIDE SEQUENCE [LARGE SCALE GENOMIC DNA]</scope>
    <source>
        <strain evidence="2 3">MCA 3882</strain>
    </source>
</reference>
<protein>
    <submittedName>
        <fullName evidence="2">Uncharacterized protein</fullName>
    </submittedName>
</protein>
<keyword evidence="3" id="KW-1185">Reference proteome</keyword>
<dbReference type="OrthoDB" id="10446666at2759"/>
<dbReference type="EMBL" id="KZ819603">
    <property type="protein sequence ID" value="PWN35165.1"/>
    <property type="molecule type" value="Genomic_DNA"/>
</dbReference>
<dbReference type="RefSeq" id="XP_025355467.1">
    <property type="nucleotide sequence ID" value="XM_025497698.1"/>
</dbReference>
<name>A0A316VI21_9BASI</name>
<dbReference type="GeneID" id="37019479"/>
<sequence>MNSNRQVVDSPVPKHDLTALHHDKASRLLVALGHGHLGADQSVRLSQTLQVSTSQSVSHKRALFDGSIERFTRPFPAEKGLQKRQSNSVPSASTSTIQADKDNGPIYPSLSHALPEWYEAQNPHCIACSVPLLVGMNASFDPVRRGLVCAACGSGSPMGLPDKESKRELRSMRVRRTVSAKSQRSNPALHDQATKKARIEPGFSHEDKILSSQQKKDGDPVQKPDHPLKAKDSDNNWLNTASLDARMKQKKKDKRGSQAPSAVESIEITQQTPQPDELVNKSKAPPLHSSEPKIPSNTSSQSRQPQLVSRPPHTKAKGNDKQALRNMLAANKKKKDDGNKSSGSNTKSTSSSGLQSFLDSL</sequence>
<evidence type="ECO:0000256" key="1">
    <source>
        <dbReference type="SAM" id="MobiDB-lite"/>
    </source>
</evidence>
<gene>
    <name evidence="2" type="ORF">FA14DRAFT_154590</name>
</gene>
<dbReference type="Proteomes" id="UP000245771">
    <property type="component" value="Unassembled WGS sequence"/>
</dbReference>
<feature type="compositionally biased region" description="Low complexity" evidence="1">
    <location>
        <begin position="340"/>
        <end position="352"/>
    </location>
</feature>
<dbReference type="AlphaFoldDB" id="A0A316VI21"/>
<accession>A0A316VI21</accession>
<feature type="compositionally biased region" description="Basic and acidic residues" evidence="1">
    <location>
        <begin position="192"/>
        <end position="234"/>
    </location>
</feature>
<feature type="region of interest" description="Disordered" evidence="1">
    <location>
        <begin position="175"/>
        <end position="361"/>
    </location>
</feature>
<organism evidence="2 3">
    <name type="scientific">Meira miltonrushii</name>
    <dbReference type="NCBI Taxonomy" id="1280837"/>
    <lineage>
        <taxon>Eukaryota</taxon>
        <taxon>Fungi</taxon>
        <taxon>Dikarya</taxon>
        <taxon>Basidiomycota</taxon>
        <taxon>Ustilaginomycotina</taxon>
        <taxon>Exobasidiomycetes</taxon>
        <taxon>Exobasidiales</taxon>
        <taxon>Brachybasidiaceae</taxon>
        <taxon>Meira</taxon>
    </lineage>
</organism>
<evidence type="ECO:0000313" key="3">
    <source>
        <dbReference type="Proteomes" id="UP000245771"/>
    </source>
</evidence>
<feature type="compositionally biased region" description="Polar residues" evidence="1">
    <location>
        <begin position="83"/>
        <end position="98"/>
    </location>
</feature>
<proteinExistence type="predicted"/>
<feature type="region of interest" description="Disordered" evidence="1">
    <location>
        <begin position="75"/>
        <end position="103"/>
    </location>
</feature>
<evidence type="ECO:0000313" key="2">
    <source>
        <dbReference type="EMBL" id="PWN35165.1"/>
    </source>
</evidence>